<keyword evidence="10 12" id="KW-0472">Membrane</keyword>
<keyword evidence="6" id="KW-0303">Gap junction</keyword>
<protein>
    <recommendedName>
        <fullName evidence="12">Innexin</fullName>
    </recommendedName>
</protein>
<dbReference type="PANTHER" id="PTHR11893">
    <property type="entry name" value="INNEXIN"/>
    <property type="match status" value="1"/>
</dbReference>
<keyword evidence="15" id="KW-1185">Reference proteome</keyword>
<dbReference type="GO" id="GO:0005886">
    <property type="term" value="C:plasma membrane"/>
    <property type="evidence" value="ECO:0007669"/>
    <property type="project" value="UniProtKB-SubCell"/>
</dbReference>
<feature type="transmembrane region" description="Helical" evidence="12">
    <location>
        <begin position="103"/>
        <end position="126"/>
    </location>
</feature>
<dbReference type="Pfam" id="PF00876">
    <property type="entry name" value="Innexin"/>
    <property type="match status" value="1"/>
</dbReference>
<comment type="similarity">
    <text evidence="12">Belongs to the pannexin family.</text>
</comment>
<name>A0AAV6UF63_9ARAC</name>
<organism evidence="14 15">
    <name type="scientific">Oedothorax gibbosus</name>
    <dbReference type="NCBI Taxonomy" id="931172"/>
    <lineage>
        <taxon>Eukaryota</taxon>
        <taxon>Metazoa</taxon>
        <taxon>Ecdysozoa</taxon>
        <taxon>Arthropoda</taxon>
        <taxon>Chelicerata</taxon>
        <taxon>Arachnida</taxon>
        <taxon>Araneae</taxon>
        <taxon>Araneomorphae</taxon>
        <taxon>Entelegynae</taxon>
        <taxon>Araneoidea</taxon>
        <taxon>Linyphiidae</taxon>
        <taxon>Erigoninae</taxon>
        <taxon>Oedothorax</taxon>
    </lineage>
</organism>
<dbReference type="EMBL" id="JAFNEN010000461">
    <property type="protein sequence ID" value="KAG8182468.1"/>
    <property type="molecule type" value="Genomic_DNA"/>
</dbReference>
<evidence type="ECO:0000256" key="4">
    <source>
        <dbReference type="ARBA" id="ARBA00022475"/>
    </source>
</evidence>
<keyword evidence="7" id="KW-0965">Cell junction</keyword>
<evidence type="ECO:0000256" key="3">
    <source>
        <dbReference type="ARBA" id="ARBA00022448"/>
    </source>
</evidence>
<feature type="compositionally biased region" description="Basic and acidic residues" evidence="13">
    <location>
        <begin position="356"/>
        <end position="365"/>
    </location>
</feature>
<keyword evidence="4" id="KW-1003">Cell membrane</keyword>
<dbReference type="InterPro" id="IPR000990">
    <property type="entry name" value="Innexin"/>
</dbReference>
<keyword evidence="8 12" id="KW-1133">Transmembrane helix</keyword>
<comment type="function">
    <text evidence="12">Structural component of the gap junctions.</text>
</comment>
<reference evidence="14 15" key="1">
    <citation type="journal article" date="2022" name="Nat. Ecol. Evol.">
        <title>A masculinizing supergene underlies an exaggerated male reproductive morph in a spider.</title>
        <authorList>
            <person name="Hendrickx F."/>
            <person name="De Corte Z."/>
            <person name="Sonet G."/>
            <person name="Van Belleghem S.M."/>
            <person name="Kostlbacher S."/>
            <person name="Vangestel C."/>
        </authorList>
    </citation>
    <scope>NUCLEOTIDE SEQUENCE [LARGE SCALE GENOMIC DNA]</scope>
    <source>
        <strain evidence="14">W744_W776</strain>
    </source>
</reference>
<dbReference type="GO" id="GO:0005243">
    <property type="term" value="F:gap junction channel activity"/>
    <property type="evidence" value="ECO:0007669"/>
    <property type="project" value="TreeGrafter"/>
</dbReference>
<keyword evidence="3 12" id="KW-0813">Transport</keyword>
<evidence type="ECO:0000256" key="5">
    <source>
        <dbReference type="ARBA" id="ARBA00022692"/>
    </source>
</evidence>
<evidence type="ECO:0000256" key="10">
    <source>
        <dbReference type="ARBA" id="ARBA00023136"/>
    </source>
</evidence>
<evidence type="ECO:0000256" key="9">
    <source>
        <dbReference type="ARBA" id="ARBA00023065"/>
    </source>
</evidence>
<evidence type="ECO:0000313" key="15">
    <source>
        <dbReference type="Proteomes" id="UP000827092"/>
    </source>
</evidence>
<feature type="transmembrane region" description="Helical" evidence="12">
    <location>
        <begin position="171"/>
        <end position="196"/>
    </location>
</feature>
<evidence type="ECO:0000256" key="1">
    <source>
        <dbReference type="ARBA" id="ARBA00004610"/>
    </source>
</evidence>
<evidence type="ECO:0000256" key="12">
    <source>
        <dbReference type="RuleBase" id="RU010713"/>
    </source>
</evidence>
<dbReference type="Proteomes" id="UP000827092">
    <property type="component" value="Unassembled WGS sequence"/>
</dbReference>
<evidence type="ECO:0000313" key="14">
    <source>
        <dbReference type="EMBL" id="KAG8182468.1"/>
    </source>
</evidence>
<keyword evidence="9 12" id="KW-0406">Ion transport</keyword>
<comment type="caution">
    <text evidence="14">The sequence shown here is derived from an EMBL/GenBank/DDBJ whole genome shotgun (WGS) entry which is preliminary data.</text>
</comment>
<proteinExistence type="inferred from homology"/>
<keyword evidence="11 12" id="KW-0407">Ion channel</keyword>
<dbReference type="GO" id="GO:0005921">
    <property type="term" value="C:gap junction"/>
    <property type="evidence" value="ECO:0007669"/>
    <property type="project" value="UniProtKB-SubCell"/>
</dbReference>
<evidence type="ECO:0000256" key="8">
    <source>
        <dbReference type="ARBA" id="ARBA00022989"/>
    </source>
</evidence>
<evidence type="ECO:0000256" key="13">
    <source>
        <dbReference type="SAM" id="MobiDB-lite"/>
    </source>
</evidence>
<dbReference type="PANTHER" id="PTHR11893:SF36">
    <property type="entry name" value="INNEXIN-5"/>
    <property type="match status" value="1"/>
</dbReference>
<feature type="region of interest" description="Disordered" evidence="13">
    <location>
        <begin position="342"/>
        <end position="365"/>
    </location>
</feature>
<comment type="subcellular location">
    <subcellularLocation>
        <location evidence="1">Cell junction</location>
        <location evidence="1">Gap junction</location>
    </subcellularLocation>
    <subcellularLocation>
        <location evidence="2 12">Cell membrane</location>
        <topology evidence="2 12">Multi-pass membrane protein</topology>
    </subcellularLocation>
</comment>
<accession>A0AAV6UF63</accession>
<evidence type="ECO:0000256" key="6">
    <source>
        <dbReference type="ARBA" id="ARBA00022868"/>
    </source>
</evidence>
<evidence type="ECO:0000256" key="11">
    <source>
        <dbReference type="ARBA" id="ARBA00023303"/>
    </source>
</evidence>
<evidence type="ECO:0000256" key="2">
    <source>
        <dbReference type="ARBA" id="ARBA00004651"/>
    </source>
</evidence>
<dbReference type="PROSITE" id="PS51013">
    <property type="entry name" value="PANNEXIN"/>
    <property type="match status" value="1"/>
</dbReference>
<evidence type="ECO:0000256" key="7">
    <source>
        <dbReference type="ARBA" id="ARBA00022949"/>
    </source>
</evidence>
<feature type="transmembrane region" description="Helical" evidence="12">
    <location>
        <begin position="263"/>
        <end position="283"/>
    </location>
</feature>
<dbReference type="GO" id="GO:0034220">
    <property type="term" value="P:monoatomic ion transmembrane transport"/>
    <property type="evidence" value="ECO:0007669"/>
    <property type="project" value="UniProtKB-KW"/>
</dbReference>
<dbReference type="AlphaFoldDB" id="A0AAV6UF63"/>
<sequence>MEHSRFRNLTFSKNRPTENLVFKLVTRWTPCILLAFSLIITAKLALGHSFACATIRDAQLVSEKFLETRCYSEGVFVDQYRLSRDELRYPSSRFVQSDESKRIGYYSFVNVVFLLQAVVFYIPYLLRSAYERGYVSRLTSGLQMSLRKEQKRSMEIHGLAKHLLLTQGKHYLFSSMCVLFETCNFLICICQIIWLVRFFDVTSTPIGTDLSSWTSYRQFYFPSEGSCSVARRTTSGERLSLDAICVLPLNEVHMYMFLFLKGWYVFLTLATFLVLVYRTILLLPPFRSLVLRLSSPMASRSTVRDVCARTSYSDWVFLRAVQKLVQNVDFARLLGRFLTMSQNKGKDPQPQDDSDEKSSIYEDSC</sequence>
<feature type="transmembrane region" description="Helical" evidence="12">
    <location>
        <begin position="20"/>
        <end position="40"/>
    </location>
</feature>
<gene>
    <name evidence="12" type="primary">inx</name>
    <name evidence="14" type="ORF">JTE90_020387</name>
</gene>
<keyword evidence="5 12" id="KW-0812">Transmembrane</keyword>